<name>T0FI93_9LEPT</name>
<proteinExistence type="predicted"/>
<comment type="caution">
    <text evidence="1">The sequence shown here is derived from an EMBL/GenBank/DDBJ whole genome shotgun (WGS) entry which is preliminary data.</text>
</comment>
<evidence type="ECO:0000313" key="1">
    <source>
        <dbReference type="EMBL" id="EQA47317.1"/>
    </source>
</evidence>
<keyword evidence="2" id="KW-1185">Reference proteome</keyword>
<reference evidence="1" key="1">
    <citation type="submission" date="2013-05" db="EMBL/GenBank/DDBJ databases">
        <authorList>
            <person name="Harkins D.M."/>
            <person name="Durkin A.S."/>
            <person name="Brinkac L.M."/>
            <person name="Haft D.H."/>
            <person name="Selengut J.D."/>
            <person name="Sanka R."/>
            <person name="DePew J."/>
            <person name="Purushe J."/>
            <person name="Hartskeerl R.A."/>
            <person name="Ahmed A."/>
            <person name="van der Linden H."/>
            <person name="Goris M.G.A."/>
            <person name="Vinetz J.M."/>
            <person name="Sutton G.G."/>
            <person name="Nierman W.C."/>
            <person name="Fouts D.E."/>
        </authorList>
    </citation>
    <scope>NUCLEOTIDE SEQUENCE [LARGE SCALE GENOMIC DNA]</scope>
    <source>
        <strain evidence="1">5399</strain>
    </source>
</reference>
<sequence>MLELPQNFAHKKYLKFFQTRDKCATAACRAGYHRTGPHPVGWGPPYSDTSAYESRLSEFAQTNVPLHPVWISLKFFKTFLTTG</sequence>
<protein>
    <submittedName>
        <fullName evidence="1">Uncharacterized protein</fullName>
    </submittedName>
</protein>
<dbReference type="EMBL" id="AHMO02000004">
    <property type="protein sequence ID" value="EQA47317.1"/>
    <property type="molecule type" value="Genomic_DNA"/>
</dbReference>
<dbReference type="Proteomes" id="UP000015454">
    <property type="component" value="Unassembled WGS sequence"/>
</dbReference>
<gene>
    <name evidence="1" type="ORF">LEP1GSC050_0639</name>
</gene>
<accession>T0FI93</accession>
<dbReference type="AlphaFoldDB" id="T0FI93"/>
<dbReference type="STRING" id="1049789.LEP1GSC050_0639"/>
<evidence type="ECO:0000313" key="2">
    <source>
        <dbReference type="Proteomes" id="UP000015454"/>
    </source>
</evidence>
<organism evidence="1 2">
    <name type="scientific">Leptospira broomii serovar Hurstbridge str. 5399</name>
    <dbReference type="NCBI Taxonomy" id="1049789"/>
    <lineage>
        <taxon>Bacteria</taxon>
        <taxon>Pseudomonadati</taxon>
        <taxon>Spirochaetota</taxon>
        <taxon>Spirochaetia</taxon>
        <taxon>Leptospirales</taxon>
        <taxon>Leptospiraceae</taxon>
        <taxon>Leptospira</taxon>
    </lineage>
</organism>